<dbReference type="HOGENOM" id="CLU_2828815_0_0_6"/>
<accession>W0LG25</accession>
<dbReference type="Proteomes" id="UP000019030">
    <property type="component" value="Chromosome"/>
</dbReference>
<reference evidence="1 2" key="2">
    <citation type="submission" date="2015-03" db="EMBL/GenBank/DDBJ databases">
        <authorList>
            <person name="Chan K.-G."/>
        </authorList>
    </citation>
    <scope>NUCLEOTIDE SEQUENCE [LARGE SCALE GENOMIC DNA]</scope>
    <source>
        <strain evidence="1 2">RB-25</strain>
    </source>
</reference>
<proteinExistence type="predicted"/>
<evidence type="ECO:0000313" key="1">
    <source>
        <dbReference type="EMBL" id="AHG22686.1"/>
    </source>
</evidence>
<protein>
    <submittedName>
        <fullName evidence="1">Uncharacterized protein</fullName>
    </submittedName>
</protein>
<keyword evidence="2" id="KW-1185">Reference proteome</keyword>
<name>W0LG25_9GAMM</name>
<dbReference type="KEGG" id="sfo:Z042_06870"/>
<evidence type="ECO:0000313" key="2">
    <source>
        <dbReference type="Proteomes" id="UP000019030"/>
    </source>
</evidence>
<dbReference type="EMBL" id="CP007044">
    <property type="protein sequence ID" value="AHG22686.1"/>
    <property type="molecule type" value="Genomic_DNA"/>
</dbReference>
<sequence length="66" mass="7431">MIQHVDSLRGVAIIPITLEKNLLTLFTRWSVAKQIPMIAIALTSVFPAFLSKVSRLIFNLLIILLK</sequence>
<dbReference type="AlphaFoldDB" id="W0LG25"/>
<organism evidence="1 2">
    <name type="scientific">Chania multitudinisentens RB-25</name>
    <dbReference type="NCBI Taxonomy" id="1441930"/>
    <lineage>
        <taxon>Bacteria</taxon>
        <taxon>Pseudomonadati</taxon>
        <taxon>Pseudomonadota</taxon>
        <taxon>Gammaproteobacteria</taxon>
        <taxon>Enterobacterales</taxon>
        <taxon>Yersiniaceae</taxon>
        <taxon>Chania</taxon>
    </lineage>
</organism>
<reference evidence="1 2" key="1">
    <citation type="submission" date="2014-01" db="EMBL/GenBank/DDBJ databases">
        <title>Isolation of Serratia multitudinisentens RB-25 from Ex-Landfill site.</title>
        <authorList>
            <person name="Robson E.H.J."/>
        </authorList>
    </citation>
    <scope>NUCLEOTIDE SEQUENCE [LARGE SCALE GENOMIC DNA]</scope>
    <source>
        <strain evidence="1 2">RB-25</strain>
    </source>
</reference>
<gene>
    <name evidence="1" type="ORF">Z042_06870</name>
</gene>